<feature type="binding site" evidence="11">
    <location>
        <position position="217"/>
    </location>
    <ligand>
        <name>FMN</name>
        <dbReference type="ChEBI" id="CHEBI:58210"/>
    </ligand>
</feature>
<dbReference type="NCBIfam" id="TIGR01036">
    <property type="entry name" value="pyrD_sub2"/>
    <property type="match status" value="1"/>
</dbReference>
<dbReference type="InterPro" id="IPR005719">
    <property type="entry name" value="Dihydroorotate_DH_2"/>
</dbReference>
<feature type="binding site" evidence="11">
    <location>
        <position position="268"/>
    </location>
    <ligand>
        <name>FMN</name>
        <dbReference type="ChEBI" id="CHEBI:58210"/>
    </ligand>
</feature>
<feature type="binding site" evidence="11">
    <location>
        <position position="245"/>
    </location>
    <ligand>
        <name>FMN</name>
        <dbReference type="ChEBI" id="CHEBI:58210"/>
    </ligand>
</feature>
<dbReference type="GO" id="GO:0006207">
    <property type="term" value="P:'de novo' pyrimidine nucleobase biosynthetic process"/>
    <property type="evidence" value="ECO:0007669"/>
    <property type="project" value="UniProtKB-UniRule"/>
</dbReference>
<evidence type="ECO:0000256" key="7">
    <source>
        <dbReference type="ARBA" id="ARBA00022975"/>
    </source>
</evidence>
<feature type="binding site" evidence="11">
    <location>
        <position position="87"/>
    </location>
    <ligand>
        <name>FMN</name>
        <dbReference type="ChEBI" id="CHEBI:58210"/>
    </ligand>
</feature>
<evidence type="ECO:0000256" key="6">
    <source>
        <dbReference type="ARBA" id="ARBA00022643"/>
    </source>
</evidence>
<dbReference type="GO" id="GO:0106430">
    <property type="term" value="F:dihydroorotate dehydrogenase (quinone) activity"/>
    <property type="evidence" value="ECO:0007669"/>
    <property type="project" value="UniProtKB-EC"/>
</dbReference>
<keyword evidence="8 11" id="KW-0560">Oxidoreductase</keyword>
<sequence length="365" mass="38904">MVLSLVDGLARKALFSMDPETAHGLTIKALSSGLFPACEPAADGRLAVKLFDLTFPNPLGLAAGFDKNGEVPDAVLRLGFGFAEVGTVTPRAQTGNPRPRVFRLPADHGVINRYGFNNEGHAAMRARLEARRHRGGIVGVNVGANKDAGDRIADYVAGIEAFADLASYFTVNISSPNTPGLRDLQARDALRDLLKRSLHARDDASERVGRKVPVFLKIAPDIDDKAMEEIAEEVLAAKVDGLIVSNTTISRDHLKDSATAKEAGGLSGRPLFRKSTIALARMRKLVGPQLPIIGVGGIDSPETAWTKIAAGATLIQLYTGLVYEGPGLVRRILSHLSKQLDSNGLGHISEAVGANVDAWADVRED</sequence>
<feature type="binding site" evidence="11">
    <location>
        <begin position="112"/>
        <end position="116"/>
    </location>
    <ligand>
        <name>substrate</name>
    </ligand>
</feature>
<dbReference type="InterPro" id="IPR050074">
    <property type="entry name" value="DHO_dehydrogenase"/>
</dbReference>
<evidence type="ECO:0000256" key="9">
    <source>
        <dbReference type="ARBA" id="ARBA00023136"/>
    </source>
</evidence>
<dbReference type="CDD" id="cd04738">
    <property type="entry name" value="DHOD_2_like"/>
    <property type="match status" value="1"/>
</dbReference>
<keyword evidence="9 11" id="KW-0472">Membrane</keyword>
<dbReference type="GO" id="GO:0044205">
    <property type="term" value="P:'de novo' UMP biosynthetic process"/>
    <property type="evidence" value="ECO:0007669"/>
    <property type="project" value="UniProtKB-UniRule"/>
</dbReference>
<feature type="binding site" evidence="11">
    <location>
        <position position="297"/>
    </location>
    <ligand>
        <name>FMN</name>
        <dbReference type="ChEBI" id="CHEBI:58210"/>
    </ligand>
</feature>
<evidence type="ECO:0000256" key="10">
    <source>
        <dbReference type="ARBA" id="ARBA00048639"/>
    </source>
</evidence>
<name>A0A7X3S8L6_9HYPH</name>
<gene>
    <name evidence="11" type="primary">pyrD</name>
    <name evidence="13" type="ORF">GR183_13650</name>
</gene>
<evidence type="ECO:0000256" key="11">
    <source>
        <dbReference type="HAMAP-Rule" id="MF_00225"/>
    </source>
</evidence>
<feature type="active site" description="Nucleophile" evidence="11">
    <location>
        <position position="175"/>
    </location>
</feature>
<dbReference type="PROSITE" id="PS00912">
    <property type="entry name" value="DHODEHASE_2"/>
    <property type="match status" value="1"/>
</dbReference>
<dbReference type="UniPathway" id="UPA00070">
    <property type="reaction ID" value="UER00946"/>
</dbReference>
<dbReference type="PROSITE" id="PS00911">
    <property type="entry name" value="DHODEHASE_1"/>
    <property type="match status" value="1"/>
</dbReference>
<comment type="caution">
    <text evidence="13">The sequence shown here is derived from an EMBL/GenBank/DDBJ whole genome shotgun (WGS) entry which is preliminary data.</text>
</comment>
<keyword evidence="11" id="KW-1003">Cell membrane</keyword>
<evidence type="ECO:0000259" key="12">
    <source>
        <dbReference type="Pfam" id="PF01180"/>
    </source>
</evidence>
<feature type="domain" description="Dihydroorotate dehydrogenase catalytic" evidence="12">
    <location>
        <begin position="46"/>
        <end position="340"/>
    </location>
</feature>
<dbReference type="PANTHER" id="PTHR48109:SF4">
    <property type="entry name" value="DIHYDROOROTATE DEHYDROGENASE (QUINONE), MITOCHONDRIAL"/>
    <property type="match status" value="1"/>
</dbReference>
<dbReference type="EC" id="1.3.5.2" evidence="11"/>
<feature type="binding site" evidence="11">
    <location>
        <begin position="63"/>
        <end position="67"/>
    </location>
    <ligand>
        <name>FMN</name>
        <dbReference type="ChEBI" id="CHEBI:58210"/>
    </ligand>
</feature>
<dbReference type="InterPro" id="IPR005720">
    <property type="entry name" value="Dihydroorotate_DH_cat"/>
</dbReference>
<protein>
    <recommendedName>
        <fullName evidence="11">Dihydroorotate dehydrogenase (quinone)</fullName>
        <ecNumber evidence="11">1.3.5.2</ecNumber>
    </recommendedName>
    <alternativeName>
        <fullName evidence="11">DHOdehase</fullName>
        <shortName evidence="11">DHOD</shortName>
        <shortName evidence="11">DHODase</shortName>
    </alternativeName>
    <alternativeName>
        <fullName evidence="11">Dihydroorotate oxidase</fullName>
    </alternativeName>
</protein>
<dbReference type="AlphaFoldDB" id="A0A7X3S8L6"/>
<evidence type="ECO:0000256" key="1">
    <source>
        <dbReference type="ARBA" id="ARBA00003125"/>
    </source>
</evidence>
<evidence type="ECO:0000256" key="5">
    <source>
        <dbReference type="ARBA" id="ARBA00022630"/>
    </source>
</evidence>
<feature type="binding site" evidence="11">
    <location>
        <begin position="318"/>
        <end position="319"/>
    </location>
    <ligand>
        <name>FMN</name>
        <dbReference type="ChEBI" id="CHEBI:58210"/>
    </ligand>
</feature>
<comment type="pathway">
    <text evidence="3 11">Pyrimidine metabolism; UMP biosynthesis via de novo pathway; orotate from (S)-dihydroorotate (quinone route): step 1/1.</text>
</comment>
<accession>A0A7X3S8L6</accession>
<feature type="binding site" evidence="11">
    <location>
        <position position="177"/>
    </location>
    <ligand>
        <name>substrate</name>
    </ligand>
</feature>
<dbReference type="Gene3D" id="3.20.20.70">
    <property type="entry name" value="Aldolase class I"/>
    <property type="match status" value="1"/>
</dbReference>
<evidence type="ECO:0000256" key="8">
    <source>
        <dbReference type="ARBA" id="ARBA00023002"/>
    </source>
</evidence>
<comment type="subcellular location">
    <subcellularLocation>
        <location evidence="11">Cell membrane</location>
        <topology evidence="11">Peripheral membrane protein</topology>
    </subcellularLocation>
    <subcellularLocation>
        <location evidence="2">Membrane</location>
    </subcellularLocation>
</comment>
<dbReference type="HAMAP" id="MF_00225">
    <property type="entry name" value="DHO_dh_type2"/>
    <property type="match status" value="1"/>
</dbReference>
<organism evidence="13 14">
    <name type="scientific">Stappia sediminis</name>
    <dbReference type="NCBI Taxonomy" id="2692190"/>
    <lineage>
        <taxon>Bacteria</taxon>
        <taxon>Pseudomonadati</taxon>
        <taxon>Pseudomonadota</taxon>
        <taxon>Alphaproteobacteria</taxon>
        <taxon>Hyphomicrobiales</taxon>
        <taxon>Stappiaceae</taxon>
        <taxon>Stappia</taxon>
    </lineage>
</organism>
<keyword evidence="14" id="KW-1185">Reference proteome</keyword>
<comment type="cofactor">
    <cofactor evidence="11">
        <name>FMN</name>
        <dbReference type="ChEBI" id="CHEBI:58210"/>
    </cofactor>
    <text evidence="11">Binds 1 FMN per subunit.</text>
</comment>
<feature type="binding site" evidence="11">
    <location>
        <begin position="246"/>
        <end position="247"/>
    </location>
    <ligand>
        <name>substrate</name>
    </ligand>
</feature>
<dbReference type="SUPFAM" id="SSF51395">
    <property type="entry name" value="FMN-linked oxidoreductases"/>
    <property type="match status" value="1"/>
</dbReference>
<evidence type="ECO:0000256" key="4">
    <source>
        <dbReference type="ARBA" id="ARBA00005359"/>
    </source>
</evidence>
<keyword evidence="5 11" id="KW-0285">Flavoprotein</keyword>
<feature type="binding site" evidence="11">
    <location>
        <position position="172"/>
    </location>
    <ligand>
        <name>FMN</name>
        <dbReference type="ChEBI" id="CHEBI:58210"/>
    </ligand>
</feature>
<evidence type="ECO:0000256" key="2">
    <source>
        <dbReference type="ARBA" id="ARBA00004370"/>
    </source>
</evidence>
<dbReference type="NCBIfam" id="NF003652">
    <property type="entry name" value="PRK05286.2-5"/>
    <property type="match status" value="1"/>
</dbReference>
<comment type="catalytic activity">
    <reaction evidence="10 11">
        <text>(S)-dihydroorotate + a quinone = orotate + a quinol</text>
        <dbReference type="Rhea" id="RHEA:30187"/>
        <dbReference type="ChEBI" id="CHEBI:24646"/>
        <dbReference type="ChEBI" id="CHEBI:30839"/>
        <dbReference type="ChEBI" id="CHEBI:30864"/>
        <dbReference type="ChEBI" id="CHEBI:132124"/>
        <dbReference type="EC" id="1.3.5.2"/>
    </reaction>
</comment>
<evidence type="ECO:0000313" key="13">
    <source>
        <dbReference type="EMBL" id="MXN65953.1"/>
    </source>
</evidence>
<reference evidence="13 14" key="1">
    <citation type="submission" date="2019-12" db="EMBL/GenBank/DDBJ databases">
        <authorList>
            <person name="Li M."/>
        </authorList>
    </citation>
    <scope>NUCLEOTIDE SEQUENCE [LARGE SCALE GENOMIC DNA]</scope>
    <source>
        <strain evidence="13 14">GBMRC 2046</strain>
    </source>
</reference>
<dbReference type="PANTHER" id="PTHR48109">
    <property type="entry name" value="DIHYDROOROTATE DEHYDROGENASE (QUINONE), MITOCHONDRIAL-RELATED"/>
    <property type="match status" value="1"/>
</dbReference>
<keyword evidence="6 11" id="KW-0288">FMN</keyword>
<feature type="binding site" evidence="11">
    <location>
        <position position="67"/>
    </location>
    <ligand>
        <name>substrate</name>
    </ligand>
</feature>
<dbReference type="InterPro" id="IPR013785">
    <property type="entry name" value="Aldolase_TIM"/>
</dbReference>
<dbReference type="Pfam" id="PF01180">
    <property type="entry name" value="DHO_dh"/>
    <property type="match status" value="1"/>
</dbReference>
<dbReference type="GO" id="GO:0005886">
    <property type="term" value="C:plasma membrane"/>
    <property type="evidence" value="ECO:0007669"/>
    <property type="project" value="UniProtKB-SubCell"/>
</dbReference>
<dbReference type="EMBL" id="WUMV01000006">
    <property type="protein sequence ID" value="MXN65953.1"/>
    <property type="molecule type" value="Genomic_DNA"/>
</dbReference>
<feature type="binding site" evidence="11">
    <location>
        <position position="141"/>
    </location>
    <ligand>
        <name>FMN</name>
        <dbReference type="ChEBI" id="CHEBI:58210"/>
    </ligand>
</feature>
<comment type="similarity">
    <text evidence="4 11">Belongs to the dihydroorotate dehydrogenase family. Type 2 subfamily.</text>
</comment>
<dbReference type="Proteomes" id="UP000433101">
    <property type="component" value="Unassembled WGS sequence"/>
</dbReference>
<evidence type="ECO:0000256" key="3">
    <source>
        <dbReference type="ARBA" id="ARBA00005161"/>
    </source>
</evidence>
<proteinExistence type="inferred from homology"/>
<evidence type="ECO:0000313" key="14">
    <source>
        <dbReference type="Proteomes" id="UP000433101"/>
    </source>
</evidence>
<dbReference type="InterPro" id="IPR001295">
    <property type="entry name" value="Dihydroorotate_DH_CS"/>
</dbReference>
<comment type="subunit">
    <text evidence="11">Monomer.</text>
</comment>
<dbReference type="GO" id="GO:0005737">
    <property type="term" value="C:cytoplasm"/>
    <property type="evidence" value="ECO:0007669"/>
    <property type="project" value="InterPro"/>
</dbReference>
<feature type="binding site" evidence="11">
    <location>
        <position position="172"/>
    </location>
    <ligand>
        <name>substrate</name>
    </ligand>
</feature>
<keyword evidence="7 11" id="KW-0665">Pyrimidine biosynthesis</keyword>
<dbReference type="RefSeq" id="WP_160776189.1">
    <property type="nucleotide sequence ID" value="NZ_WUMV01000006.1"/>
</dbReference>
<comment type="function">
    <text evidence="1 11">Catalyzes the conversion of dihydroorotate to orotate with quinone as electron acceptor.</text>
</comment>
<dbReference type="NCBIfam" id="NF003645">
    <property type="entry name" value="PRK05286.1-2"/>
    <property type="match status" value="1"/>
</dbReference>